<gene>
    <name evidence="9" type="ORF">BCR38DRAFT_415454</name>
</gene>
<dbReference type="GO" id="GO:0045151">
    <property type="term" value="P:acetoin biosynthetic process"/>
    <property type="evidence" value="ECO:0007669"/>
    <property type="project" value="UniProtKB-KW"/>
</dbReference>
<dbReference type="NCBIfam" id="TIGR01252">
    <property type="entry name" value="acetolac_decarb"/>
    <property type="match status" value="1"/>
</dbReference>
<dbReference type="AlphaFoldDB" id="A0A1Y2EH68"/>
<dbReference type="STRING" id="1141098.A0A1Y2EH68"/>
<keyword evidence="7" id="KW-0005">Acetoin biosynthesis</keyword>
<keyword evidence="6" id="KW-0210">Decarboxylase</keyword>
<proteinExistence type="inferred from homology"/>
<evidence type="ECO:0000313" key="10">
    <source>
        <dbReference type="Proteomes" id="UP000193689"/>
    </source>
</evidence>
<comment type="pathway">
    <text evidence="2">Polyol metabolism; (R,R)-butane-2,3-diol biosynthesis; (R,R)-butane-2,3-diol from pyruvate: step 2/3.</text>
</comment>
<name>A0A1Y2EH68_9PEZI</name>
<dbReference type="GeneID" id="63775231"/>
<evidence type="ECO:0000256" key="7">
    <source>
        <dbReference type="ARBA" id="ARBA00023061"/>
    </source>
</evidence>
<evidence type="ECO:0000256" key="4">
    <source>
        <dbReference type="ARBA" id="ARBA00013204"/>
    </source>
</evidence>
<sequence>MATNELFQYSIVSALMDGVASTGLPINTLLSHGDHGLGTFRYIVGEMIILDGQLYQMKSDGSVLSIEPSNSQDIVAPFAMVTHFQPTAAVKSSISSKSELFDLLTDLLPSARNHYIAMRIDGVFKAMTVRTVGGQQSPGEGLAEVGKHQVSHNFKEPTSGTIIGFRSPEYMQGISVAGDHLHFISADRKKGGHLLALESDGEVEIQTADISTVRLELPCHDAEFDKAKLKGDRERIMAVEG</sequence>
<keyword evidence="10" id="KW-1185">Reference proteome</keyword>
<organism evidence="9 10">
    <name type="scientific">Pseudomassariella vexata</name>
    <dbReference type="NCBI Taxonomy" id="1141098"/>
    <lineage>
        <taxon>Eukaryota</taxon>
        <taxon>Fungi</taxon>
        <taxon>Dikarya</taxon>
        <taxon>Ascomycota</taxon>
        <taxon>Pezizomycotina</taxon>
        <taxon>Sordariomycetes</taxon>
        <taxon>Xylariomycetidae</taxon>
        <taxon>Amphisphaeriales</taxon>
        <taxon>Pseudomassariaceae</taxon>
        <taxon>Pseudomassariella</taxon>
    </lineage>
</organism>
<comment type="similarity">
    <text evidence="3">Belongs to the alpha-acetolactate decarboxylase family.</text>
</comment>
<dbReference type="EC" id="4.1.1.5" evidence="4"/>
<dbReference type="CDD" id="cd17299">
    <property type="entry name" value="acetolactate_decarboxylase"/>
    <property type="match status" value="1"/>
</dbReference>
<evidence type="ECO:0000256" key="6">
    <source>
        <dbReference type="ARBA" id="ARBA00022793"/>
    </source>
</evidence>
<dbReference type="PIRSF" id="PIRSF001332">
    <property type="entry name" value="Acetolac_decarb"/>
    <property type="match status" value="1"/>
</dbReference>
<dbReference type="Proteomes" id="UP000193689">
    <property type="component" value="Unassembled WGS sequence"/>
</dbReference>
<evidence type="ECO:0000256" key="1">
    <source>
        <dbReference type="ARBA" id="ARBA00001784"/>
    </source>
</evidence>
<dbReference type="RefSeq" id="XP_040720512.1">
    <property type="nucleotide sequence ID" value="XM_040859019.1"/>
</dbReference>
<dbReference type="SUPFAM" id="SSF117856">
    <property type="entry name" value="AF0104/ALDC/Ptd012-like"/>
    <property type="match status" value="1"/>
</dbReference>
<dbReference type="Pfam" id="PF03306">
    <property type="entry name" value="AAL_decarboxy"/>
    <property type="match status" value="1"/>
</dbReference>
<dbReference type="EMBL" id="MCFJ01000001">
    <property type="protein sequence ID" value="ORY70920.1"/>
    <property type="molecule type" value="Genomic_DNA"/>
</dbReference>
<dbReference type="UniPathway" id="UPA00626">
    <property type="reaction ID" value="UER00678"/>
</dbReference>
<reference evidence="9 10" key="1">
    <citation type="submission" date="2016-07" db="EMBL/GenBank/DDBJ databases">
        <title>Pervasive Adenine N6-methylation of Active Genes in Fungi.</title>
        <authorList>
            <consortium name="DOE Joint Genome Institute"/>
            <person name="Mondo S.J."/>
            <person name="Dannebaum R.O."/>
            <person name="Kuo R.C."/>
            <person name="Labutti K."/>
            <person name="Haridas S."/>
            <person name="Kuo A."/>
            <person name="Salamov A."/>
            <person name="Ahrendt S.R."/>
            <person name="Lipzen A."/>
            <person name="Sullivan W."/>
            <person name="Andreopoulos W.B."/>
            <person name="Clum A."/>
            <person name="Lindquist E."/>
            <person name="Daum C."/>
            <person name="Ramamoorthy G.K."/>
            <person name="Gryganskyi A."/>
            <person name="Culley D."/>
            <person name="Magnuson J.K."/>
            <person name="James T.Y."/>
            <person name="O'Malley M.A."/>
            <person name="Stajich J.E."/>
            <person name="Spatafora J.W."/>
            <person name="Visel A."/>
            <person name="Grigoriev I.V."/>
        </authorList>
    </citation>
    <scope>NUCLEOTIDE SEQUENCE [LARGE SCALE GENOMIC DNA]</scope>
    <source>
        <strain evidence="9 10">CBS 129021</strain>
    </source>
</reference>
<dbReference type="PANTHER" id="PTHR35524">
    <property type="entry name" value="ALPHA-ACETOLACTATE DECARBOXYLASE"/>
    <property type="match status" value="1"/>
</dbReference>
<evidence type="ECO:0000256" key="8">
    <source>
        <dbReference type="ARBA" id="ARBA00023239"/>
    </source>
</evidence>
<comment type="caution">
    <text evidence="9">The sequence shown here is derived from an EMBL/GenBank/DDBJ whole genome shotgun (WGS) entry which is preliminary data.</text>
</comment>
<evidence type="ECO:0000256" key="3">
    <source>
        <dbReference type="ARBA" id="ARBA00007106"/>
    </source>
</evidence>
<evidence type="ECO:0000256" key="2">
    <source>
        <dbReference type="ARBA" id="ARBA00005170"/>
    </source>
</evidence>
<dbReference type="PANTHER" id="PTHR35524:SF1">
    <property type="entry name" value="ALPHA-ACETOLACTATE DECARBOXYLASE"/>
    <property type="match status" value="1"/>
</dbReference>
<dbReference type="InParanoid" id="A0A1Y2EH68"/>
<evidence type="ECO:0000256" key="5">
    <source>
        <dbReference type="ARBA" id="ARBA00020164"/>
    </source>
</evidence>
<evidence type="ECO:0000313" key="9">
    <source>
        <dbReference type="EMBL" id="ORY70920.1"/>
    </source>
</evidence>
<comment type="catalytic activity">
    <reaction evidence="1">
        <text>(2S)-2-acetolactate + H(+) = (R)-acetoin + CO2</text>
        <dbReference type="Rhea" id="RHEA:21580"/>
        <dbReference type="ChEBI" id="CHEBI:15378"/>
        <dbReference type="ChEBI" id="CHEBI:15686"/>
        <dbReference type="ChEBI" id="CHEBI:16526"/>
        <dbReference type="ChEBI" id="CHEBI:58476"/>
        <dbReference type="EC" id="4.1.1.5"/>
    </reaction>
</comment>
<keyword evidence="8" id="KW-0456">Lyase</keyword>
<dbReference type="GO" id="GO:0047605">
    <property type="term" value="F:acetolactate decarboxylase activity"/>
    <property type="evidence" value="ECO:0007669"/>
    <property type="project" value="UniProtKB-EC"/>
</dbReference>
<dbReference type="OrthoDB" id="509395at2759"/>
<protein>
    <recommendedName>
        <fullName evidence="5">Alpha-acetolactate decarboxylase</fullName>
        <ecNumber evidence="4">4.1.1.5</ecNumber>
    </recommendedName>
</protein>
<accession>A0A1Y2EH68</accession>
<dbReference type="Gene3D" id="3.30.1330.80">
    <property type="entry name" value="Hypothetical protein, similar to alpha- acetolactate decarboxylase, domain 2"/>
    <property type="match status" value="2"/>
</dbReference>
<dbReference type="InterPro" id="IPR005128">
    <property type="entry name" value="Acetolactate_a_deCO2ase"/>
</dbReference>